<evidence type="ECO:0000313" key="2">
    <source>
        <dbReference type="Proteomes" id="UP001164539"/>
    </source>
</evidence>
<name>A0ACC1YY29_MELAZ</name>
<gene>
    <name evidence="1" type="ORF">OWV82_001105</name>
</gene>
<dbReference type="EMBL" id="CM051394">
    <property type="protein sequence ID" value="KAJ4728117.1"/>
    <property type="molecule type" value="Genomic_DNA"/>
</dbReference>
<proteinExistence type="predicted"/>
<sequence>MEKHAKSLLKVIIRLNQLYALLGSVIANLAGMIITLHLQLPSPPTTIIDPSCSRNWNILTTSMSSI</sequence>
<evidence type="ECO:0000313" key="1">
    <source>
        <dbReference type="EMBL" id="KAJ4728117.1"/>
    </source>
</evidence>
<reference evidence="1 2" key="1">
    <citation type="journal article" date="2023" name="Science">
        <title>Complex scaffold remodeling in plant triterpene biosynthesis.</title>
        <authorList>
            <person name="De La Pena R."/>
            <person name="Hodgson H."/>
            <person name="Liu J.C."/>
            <person name="Stephenson M.J."/>
            <person name="Martin A.C."/>
            <person name="Owen C."/>
            <person name="Harkess A."/>
            <person name="Leebens-Mack J."/>
            <person name="Jimenez L.E."/>
            <person name="Osbourn A."/>
            <person name="Sattely E.S."/>
        </authorList>
    </citation>
    <scope>NUCLEOTIDE SEQUENCE [LARGE SCALE GENOMIC DNA]</scope>
    <source>
        <strain evidence="2">cv. JPN11</strain>
        <tissue evidence="1">Leaf</tissue>
    </source>
</reference>
<accession>A0ACC1YY29</accession>
<keyword evidence="2" id="KW-1185">Reference proteome</keyword>
<organism evidence="1 2">
    <name type="scientific">Melia azedarach</name>
    <name type="common">Chinaberry tree</name>
    <dbReference type="NCBI Taxonomy" id="155640"/>
    <lineage>
        <taxon>Eukaryota</taxon>
        <taxon>Viridiplantae</taxon>
        <taxon>Streptophyta</taxon>
        <taxon>Embryophyta</taxon>
        <taxon>Tracheophyta</taxon>
        <taxon>Spermatophyta</taxon>
        <taxon>Magnoliopsida</taxon>
        <taxon>eudicotyledons</taxon>
        <taxon>Gunneridae</taxon>
        <taxon>Pentapetalae</taxon>
        <taxon>rosids</taxon>
        <taxon>malvids</taxon>
        <taxon>Sapindales</taxon>
        <taxon>Meliaceae</taxon>
        <taxon>Melia</taxon>
    </lineage>
</organism>
<comment type="caution">
    <text evidence="1">The sequence shown here is derived from an EMBL/GenBank/DDBJ whole genome shotgun (WGS) entry which is preliminary data.</text>
</comment>
<dbReference type="Proteomes" id="UP001164539">
    <property type="component" value="Chromosome 1"/>
</dbReference>
<protein>
    <submittedName>
        <fullName evidence="1">Uncharacterized protein</fullName>
    </submittedName>
</protein>